<dbReference type="SMART" id="SM00387">
    <property type="entry name" value="HATPase_c"/>
    <property type="match status" value="1"/>
</dbReference>
<evidence type="ECO:0000256" key="7">
    <source>
        <dbReference type="ARBA" id="ARBA00022840"/>
    </source>
</evidence>
<evidence type="ECO:0000256" key="4">
    <source>
        <dbReference type="ARBA" id="ARBA00022679"/>
    </source>
</evidence>
<keyword evidence="9" id="KW-1133">Transmembrane helix</keyword>
<dbReference type="PANTHER" id="PTHR24421">
    <property type="entry name" value="NITRATE/NITRITE SENSOR PROTEIN NARX-RELATED"/>
    <property type="match status" value="1"/>
</dbReference>
<keyword evidence="9" id="KW-0812">Transmembrane</keyword>
<reference evidence="11 12" key="1">
    <citation type="submission" date="2020-08" db="EMBL/GenBank/DDBJ databases">
        <title>Genomic Encyclopedia of Type Strains, Phase III (KMG-III): the genomes of soil and plant-associated and newly described type strains.</title>
        <authorList>
            <person name="Whitman W."/>
        </authorList>
    </citation>
    <scope>NUCLEOTIDE SEQUENCE [LARGE SCALE GENOMIC DNA]</scope>
    <source>
        <strain evidence="11 12">CECT 8640</strain>
    </source>
</reference>
<keyword evidence="9" id="KW-0472">Membrane</keyword>
<dbReference type="PANTHER" id="PTHR24421:SF10">
    <property type="entry name" value="NITRATE_NITRITE SENSOR PROTEIN NARQ"/>
    <property type="match status" value="1"/>
</dbReference>
<keyword evidence="5" id="KW-0547">Nucleotide-binding</keyword>
<dbReference type="SUPFAM" id="SSF55874">
    <property type="entry name" value="ATPase domain of HSP90 chaperone/DNA topoisomerase II/histidine kinase"/>
    <property type="match status" value="1"/>
</dbReference>
<proteinExistence type="predicted"/>
<keyword evidence="7" id="KW-0067">ATP-binding</keyword>
<organism evidence="11 12">
    <name type="scientific">Saccharothrix tamanrassetensis</name>
    <dbReference type="NCBI Taxonomy" id="1051531"/>
    <lineage>
        <taxon>Bacteria</taxon>
        <taxon>Bacillati</taxon>
        <taxon>Actinomycetota</taxon>
        <taxon>Actinomycetes</taxon>
        <taxon>Pseudonocardiales</taxon>
        <taxon>Pseudonocardiaceae</taxon>
        <taxon>Saccharothrix</taxon>
    </lineage>
</organism>
<feature type="transmembrane region" description="Helical" evidence="9">
    <location>
        <begin position="7"/>
        <end position="24"/>
    </location>
</feature>
<dbReference type="InterPro" id="IPR003594">
    <property type="entry name" value="HATPase_dom"/>
</dbReference>
<dbReference type="GO" id="GO:0000155">
    <property type="term" value="F:phosphorelay sensor kinase activity"/>
    <property type="evidence" value="ECO:0007669"/>
    <property type="project" value="InterPro"/>
</dbReference>
<dbReference type="CDD" id="cd16917">
    <property type="entry name" value="HATPase_UhpB-NarQ-NarX-like"/>
    <property type="match status" value="1"/>
</dbReference>
<keyword evidence="12" id="KW-1185">Reference proteome</keyword>
<evidence type="ECO:0000259" key="10">
    <source>
        <dbReference type="SMART" id="SM00387"/>
    </source>
</evidence>
<dbReference type="GO" id="GO:0046983">
    <property type="term" value="F:protein dimerization activity"/>
    <property type="evidence" value="ECO:0007669"/>
    <property type="project" value="InterPro"/>
</dbReference>
<dbReference type="Pfam" id="PF02518">
    <property type="entry name" value="HATPase_c"/>
    <property type="match status" value="1"/>
</dbReference>
<dbReference type="RefSeq" id="WP_184690341.1">
    <property type="nucleotide sequence ID" value="NZ_JACHJN010000003.1"/>
</dbReference>
<evidence type="ECO:0000256" key="6">
    <source>
        <dbReference type="ARBA" id="ARBA00022777"/>
    </source>
</evidence>
<feature type="transmembrane region" description="Helical" evidence="9">
    <location>
        <begin position="30"/>
        <end position="49"/>
    </location>
</feature>
<evidence type="ECO:0000256" key="2">
    <source>
        <dbReference type="ARBA" id="ARBA00012438"/>
    </source>
</evidence>
<evidence type="ECO:0000313" key="11">
    <source>
        <dbReference type="EMBL" id="MBB5955502.1"/>
    </source>
</evidence>
<keyword evidence="8" id="KW-0902">Two-component regulatory system</keyword>
<feature type="transmembrane region" description="Helical" evidence="9">
    <location>
        <begin position="56"/>
        <end position="75"/>
    </location>
</feature>
<dbReference type="Pfam" id="PF07730">
    <property type="entry name" value="HisKA_3"/>
    <property type="match status" value="1"/>
</dbReference>
<name>A0A841CAG9_9PSEU</name>
<evidence type="ECO:0000256" key="8">
    <source>
        <dbReference type="ARBA" id="ARBA00023012"/>
    </source>
</evidence>
<evidence type="ECO:0000256" key="3">
    <source>
        <dbReference type="ARBA" id="ARBA00022553"/>
    </source>
</evidence>
<dbReference type="Gene3D" id="3.30.565.10">
    <property type="entry name" value="Histidine kinase-like ATPase, C-terminal domain"/>
    <property type="match status" value="1"/>
</dbReference>
<dbReference type="GO" id="GO:0005524">
    <property type="term" value="F:ATP binding"/>
    <property type="evidence" value="ECO:0007669"/>
    <property type="project" value="UniProtKB-KW"/>
</dbReference>
<evidence type="ECO:0000256" key="9">
    <source>
        <dbReference type="SAM" id="Phobius"/>
    </source>
</evidence>
<dbReference type="Proteomes" id="UP000547510">
    <property type="component" value="Unassembled WGS sequence"/>
</dbReference>
<sequence length="349" mass="36942">MPTRSDVWLAAGLVVASFFAALVADSGPPYRPLDGIGLAFAVASALCLLWRTTAPLPVTAATGVVVVANAVVGYPPTVVQWPAWISVFTVFATYGWAKRTVGAALTLASLAGYVVFDRGEVGAPELFSVAMCFLISVAAGDAARTRRAYATASQARLMVEERARLARELHDALGHAVNVMVMQAGVGRRVFDDDPAFAQEALGHIETVGRDALGELDRLLRVMHPDDPPPDLAELTSQVRAAGRDLRMNTAEVDLAPAAARAVHRIIQEAVTNALRHTDSGRIDVGLARVGDTVVLEVANEGRNLPTPTPGRGLVNMRERARLEGGSFEAGPVDGGFRVRATLPVRGNA</sequence>
<dbReference type="EC" id="2.7.13.3" evidence="2"/>
<evidence type="ECO:0000313" key="12">
    <source>
        <dbReference type="Proteomes" id="UP000547510"/>
    </source>
</evidence>
<dbReference type="Gene3D" id="1.20.5.1930">
    <property type="match status" value="1"/>
</dbReference>
<evidence type="ECO:0000256" key="1">
    <source>
        <dbReference type="ARBA" id="ARBA00000085"/>
    </source>
</evidence>
<comment type="catalytic activity">
    <reaction evidence="1">
        <text>ATP + protein L-histidine = ADP + protein N-phospho-L-histidine.</text>
        <dbReference type="EC" id="2.7.13.3"/>
    </reaction>
</comment>
<dbReference type="InterPro" id="IPR011712">
    <property type="entry name" value="Sig_transdc_His_kin_sub3_dim/P"/>
</dbReference>
<dbReference type="GO" id="GO:0016020">
    <property type="term" value="C:membrane"/>
    <property type="evidence" value="ECO:0007669"/>
    <property type="project" value="InterPro"/>
</dbReference>
<evidence type="ECO:0000256" key="5">
    <source>
        <dbReference type="ARBA" id="ARBA00022741"/>
    </source>
</evidence>
<keyword evidence="4" id="KW-0808">Transferase</keyword>
<feature type="domain" description="Histidine kinase/HSP90-like ATPase" evidence="10">
    <location>
        <begin position="258"/>
        <end position="347"/>
    </location>
</feature>
<dbReference type="InterPro" id="IPR036890">
    <property type="entry name" value="HATPase_C_sf"/>
</dbReference>
<protein>
    <recommendedName>
        <fullName evidence="2">histidine kinase</fullName>
        <ecNumber evidence="2">2.7.13.3</ecNumber>
    </recommendedName>
</protein>
<dbReference type="EMBL" id="JACHJN010000003">
    <property type="protein sequence ID" value="MBB5955502.1"/>
    <property type="molecule type" value="Genomic_DNA"/>
</dbReference>
<dbReference type="AlphaFoldDB" id="A0A841CAG9"/>
<accession>A0A841CAG9</accession>
<keyword evidence="3" id="KW-0597">Phosphoprotein</keyword>
<comment type="caution">
    <text evidence="11">The sequence shown here is derived from an EMBL/GenBank/DDBJ whole genome shotgun (WGS) entry which is preliminary data.</text>
</comment>
<dbReference type="InterPro" id="IPR050482">
    <property type="entry name" value="Sensor_HK_TwoCompSys"/>
</dbReference>
<keyword evidence="6 11" id="KW-0418">Kinase</keyword>
<gene>
    <name evidence="11" type="ORF">FHS29_002083</name>
</gene>